<dbReference type="InterPro" id="IPR050095">
    <property type="entry name" value="ECF_ABC_transporter_ATP-bd"/>
</dbReference>
<keyword evidence="3" id="KW-1003">Cell membrane</keyword>
<dbReference type="AlphaFoldDB" id="A0A0D5NND0"/>
<keyword evidence="10" id="KW-1185">Reference proteome</keyword>
<keyword evidence="6" id="KW-1278">Translocase</keyword>
<dbReference type="InterPro" id="IPR015856">
    <property type="entry name" value="ABC_transpr_CbiO/EcfA_su"/>
</dbReference>
<dbReference type="EMBL" id="CP011058">
    <property type="protein sequence ID" value="AJY76645.1"/>
    <property type="molecule type" value="Genomic_DNA"/>
</dbReference>
<keyword evidence="7" id="KW-0472">Membrane</keyword>
<dbReference type="PROSITE" id="PS50893">
    <property type="entry name" value="ABC_TRANSPORTER_2"/>
    <property type="match status" value="1"/>
</dbReference>
<dbReference type="Pfam" id="PF00005">
    <property type="entry name" value="ABC_tran"/>
    <property type="match status" value="1"/>
</dbReference>
<gene>
    <name evidence="9" type="ORF">VN24_21290</name>
</gene>
<reference evidence="10" key="2">
    <citation type="submission" date="2015-03" db="EMBL/GenBank/DDBJ databases">
        <title>Genome sequence of Paenibacillus beijingensis strain DSM 24997T.</title>
        <authorList>
            <person name="Kwak Y."/>
            <person name="Shin J.-H."/>
        </authorList>
    </citation>
    <scope>NUCLEOTIDE SEQUENCE [LARGE SCALE GENOMIC DNA]</scope>
    <source>
        <strain evidence="10">DSM 24997</strain>
    </source>
</reference>
<dbReference type="STRING" id="1126833.VN24_21290"/>
<accession>A0A0D5NND0</accession>
<evidence type="ECO:0000256" key="2">
    <source>
        <dbReference type="ARBA" id="ARBA00022448"/>
    </source>
</evidence>
<protein>
    <recommendedName>
        <fullName evidence="8">ABC transporter domain-containing protein</fullName>
    </recommendedName>
</protein>
<dbReference type="PANTHER" id="PTHR43553">
    <property type="entry name" value="HEAVY METAL TRANSPORTER"/>
    <property type="match status" value="1"/>
</dbReference>
<dbReference type="CDD" id="cd03225">
    <property type="entry name" value="ABC_cobalt_CbiO_domain1"/>
    <property type="match status" value="1"/>
</dbReference>
<dbReference type="InterPro" id="IPR003593">
    <property type="entry name" value="AAA+_ATPase"/>
</dbReference>
<evidence type="ECO:0000256" key="4">
    <source>
        <dbReference type="ARBA" id="ARBA00022741"/>
    </source>
</evidence>
<dbReference type="GO" id="GO:0043190">
    <property type="term" value="C:ATP-binding cassette (ABC) transporter complex"/>
    <property type="evidence" value="ECO:0007669"/>
    <property type="project" value="TreeGrafter"/>
</dbReference>
<evidence type="ECO:0000259" key="8">
    <source>
        <dbReference type="PROSITE" id="PS50893"/>
    </source>
</evidence>
<dbReference type="PANTHER" id="PTHR43553:SF24">
    <property type="entry name" value="ENERGY-COUPLING FACTOR TRANSPORTER ATP-BINDING PROTEIN ECFA1"/>
    <property type="match status" value="1"/>
</dbReference>
<dbReference type="InterPro" id="IPR003439">
    <property type="entry name" value="ABC_transporter-like_ATP-bd"/>
</dbReference>
<dbReference type="OrthoDB" id="9784332at2"/>
<evidence type="ECO:0000256" key="1">
    <source>
        <dbReference type="ARBA" id="ARBA00005417"/>
    </source>
</evidence>
<proteinExistence type="inferred from homology"/>
<dbReference type="HOGENOM" id="CLU_000604_1_22_9"/>
<feature type="domain" description="ABC transporter" evidence="8">
    <location>
        <begin position="8"/>
        <end position="239"/>
    </location>
</feature>
<evidence type="ECO:0000256" key="7">
    <source>
        <dbReference type="ARBA" id="ARBA00023136"/>
    </source>
</evidence>
<reference evidence="9 10" key="1">
    <citation type="journal article" date="2015" name="J. Biotechnol.">
        <title>Complete genome sequence of Paenibacillus beijingensis 7188(T) (=DSM 24997(T)), a novel rhizobacterium from jujube garden soil.</title>
        <authorList>
            <person name="Kwak Y."/>
            <person name="Shin J.H."/>
        </authorList>
    </citation>
    <scope>NUCLEOTIDE SEQUENCE [LARGE SCALE GENOMIC DNA]</scope>
    <source>
        <strain evidence="9 10">DSM 24997</strain>
    </source>
</reference>
<comment type="similarity">
    <text evidence="1">Belongs to the ABC transporter superfamily.</text>
</comment>
<evidence type="ECO:0000256" key="5">
    <source>
        <dbReference type="ARBA" id="ARBA00022840"/>
    </source>
</evidence>
<dbReference type="GO" id="GO:0042626">
    <property type="term" value="F:ATPase-coupled transmembrane transporter activity"/>
    <property type="evidence" value="ECO:0007669"/>
    <property type="project" value="TreeGrafter"/>
</dbReference>
<dbReference type="InterPro" id="IPR027417">
    <property type="entry name" value="P-loop_NTPase"/>
</dbReference>
<name>A0A0D5NND0_9BACL</name>
<dbReference type="RefSeq" id="WP_045672070.1">
    <property type="nucleotide sequence ID" value="NZ_CP011058.1"/>
</dbReference>
<sequence>MPSWMVLMERVDVYPPELPAAAGGGAIVRGIGLAIYAGEWINVTGRNGSGKSTLARVIAGFGRFRVEGVVRRRFDGRFQGAALPLVLQRPEEALIGSTPWEDVSLTLEHLGMTCGQIEKAAVAALTRLGLESCMHRPFAELSGGQKQLTAAAGCLASGAPMLILDEATSMLDPDSSALVLQALRRLNGEGVTVLWVTQKLEELRRGDRLLAVDNGRIVYDGLAERFFARPAIGEDFHQGLEGGSPCERTGLHPPYVVETAWELQRLGITFADMPLTPEDLASEVDRYG</sequence>
<dbReference type="SMART" id="SM00382">
    <property type="entry name" value="AAA"/>
    <property type="match status" value="1"/>
</dbReference>
<dbReference type="SUPFAM" id="SSF52540">
    <property type="entry name" value="P-loop containing nucleoside triphosphate hydrolases"/>
    <property type="match status" value="1"/>
</dbReference>
<keyword evidence="2" id="KW-0813">Transport</keyword>
<evidence type="ECO:0000313" key="10">
    <source>
        <dbReference type="Proteomes" id="UP000032633"/>
    </source>
</evidence>
<dbReference type="GO" id="GO:0016887">
    <property type="term" value="F:ATP hydrolysis activity"/>
    <property type="evidence" value="ECO:0007669"/>
    <property type="project" value="InterPro"/>
</dbReference>
<dbReference type="PATRIC" id="fig|1126833.4.peg.4675"/>
<evidence type="ECO:0000313" key="9">
    <source>
        <dbReference type="EMBL" id="AJY76645.1"/>
    </source>
</evidence>
<dbReference type="KEGG" id="pbj:VN24_21290"/>
<keyword evidence="4" id="KW-0547">Nucleotide-binding</keyword>
<dbReference type="Proteomes" id="UP000032633">
    <property type="component" value="Chromosome"/>
</dbReference>
<dbReference type="GO" id="GO:0005524">
    <property type="term" value="F:ATP binding"/>
    <property type="evidence" value="ECO:0007669"/>
    <property type="project" value="UniProtKB-KW"/>
</dbReference>
<dbReference type="Gene3D" id="3.40.50.300">
    <property type="entry name" value="P-loop containing nucleotide triphosphate hydrolases"/>
    <property type="match status" value="1"/>
</dbReference>
<organism evidence="9 10">
    <name type="scientific">Paenibacillus beijingensis</name>
    <dbReference type="NCBI Taxonomy" id="1126833"/>
    <lineage>
        <taxon>Bacteria</taxon>
        <taxon>Bacillati</taxon>
        <taxon>Bacillota</taxon>
        <taxon>Bacilli</taxon>
        <taxon>Bacillales</taxon>
        <taxon>Paenibacillaceae</taxon>
        <taxon>Paenibacillus</taxon>
    </lineage>
</organism>
<evidence type="ECO:0000256" key="3">
    <source>
        <dbReference type="ARBA" id="ARBA00022475"/>
    </source>
</evidence>
<keyword evidence="5" id="KW-0067">ATP-binding</keyword>
<evidence type="ECO:0000256" key="6">
    <source>
        <dbReference type="ARBA" id="ARBA00022967"/>
    </source>
</evidence>